<reference evidence="2 3" key="1">
    <citation type="submission" date="2019-02" db="EMBL/GenBank/DDBJ databases">
        <title>Deep-cultivation of Planctomycetes and their phenomic and genomic characterization uncovers novel biology.</title>
        <authorList>
            <person name="Wiegand S."/>
            <person name="Jogler M."/>
            <person name="Boedeker C."/>
            <person name="Pinto D."/>
            <person name="Vollmers J."/>
            <person name="Rivas-Marin E."/>
            <person name="Kohn T."/>
            <person name="Peeters S.H."/>
            <person name="Heuer A."/>
            <person name="Rast P."/>
            <person name="Oberbeckmann S."/>
            <person name="Bunk B."/>
            <person name="Jeske O."/>
            <person name="Meyerdierks A."/>
            <person name="Storesund J.E."/>
            <person name="Kallscheuer N."/>
            <person name="Luecker S."/>
            <person name="Lage O.M."/>
            <person name="Pohl T."/>
            <person name="Merkel B.J."/>
            <person name="Hornburger P."/>
            <person name="Mueller R.-W."/>
            <person name="Bruemmer F."/>
            <person name="Labrenz M."/>
            <person name="Spormann A.M."/>
            <person name="Op den Camp H."/>
            <person name="Overmann J."/>
            <person name="Amann R."/>
            <person name="Jetten M.S.M."/>
            <person name="Mascher T."/>
            <person name="Medema M.H."/>
            <person name="Devos D.P."/>
            <person name="Kaster A.-K."/>
            <person name="Ovreas L."/>
            <person name="Rohde M."/>
            <person name="Galperin M.Y."/>
            <person name="Jogler C."/>
        </authorList>
    </citation>
    <scope>NUCLEOTIDE SEQUENCE [LARGE SCALE GENOMIC DNA]</scope>
    <source>
        <strain evidence="2 3">Pla133</strain>
    </source>
</reference>
<dbReference type="KEGG" id="pbap:Pla133_22940"/>
<evidence type="ECO:0000313" key="2">
    <source>
        <dbReference type="EMBL" id="QDU67216.1"/>
    </source>
</evidence>
<name>A0A518BJR6_9BACT</name>
<feature type="transmembrane region" description="Helical" evidence="1">
    <location>
        <begin position="166"/>
        <end position="185"/>
    </location>
</feature>
<gene>
    <name evidence="2" type="ORF">Pla133_22940</name>
</gene>
<keyword evidence="1" id="KW-0472">Membrane</keyword>
<protein>
    <submittedName>
        <fullName evidence="2">ABC-2 family transporter protein</fullName>
    </submittedName>
</protein>
<dbReference type="AlphaFoldDB" id="A0A518BJR6"/>
<dbReference type="Pfam" id="PF12679">
    <property type="entry name" value="ABC2_membrane_2"/>
    <property type="match status" value="1"/>
</dbReference>
<evidence type="ECO:0000256" key="1">
    <source>
        <dbReference type="SAM" id="Phobius"/>
    </source>
</evidence>
<feature type="transmembrane region" description="Helical" evidence="1">
    <location>
        <begin position="138"/>
        <end position="159"/>
    </location>
</feature>
<keyword evidence="3" id="KW-1185">Reference proteome</keyword>
<evidence type="ECO:0000313" key="3">
    <source>
        <dbReference type="Proteomes" id="UP000316921"/>
    </source>
</evidence>
<proteinExistence type="predicted"/>
<dbReference type="GO" id="GO:0005886">
    <property type="term" value="C:plasma membrane"/>
    <property type="evidence" value="ECO:0007669"/>
    <property type="project" value="UniProtKB-SubCell"/>
</dbReference>
<keyword evidence="1" id="KW-1133">Transmembrane helix</keyword>
<feature type="transmembrane region" description="Helical" evidence="1">
    <location>
        <begin position="59"/>
        <end position="77"/>
    </location>
</feature>
<feature type="transmembrane region" description="Helical" evidence="1">
    <location>
        <begin position="20"/>
        <end position="39"/>
    </location>
</feature>
<sequence length="249" mass="27009">MSGAVAIFRRELSGLFFQPLAWVLLFLALLFNGYLFTYYVQATEGDVTEAMLLSLGQALPFWGVLCVLAPLITMRMISEESRNGVLEFLLTAPVTDAAVVAGKLLAATFFFAVLWSSVPLYGLVIDLLGTSPDWGQLLTAYAGSVLLSAFFCALGLFASTLTSTPALAAFLAFLLNIGFLLLPLLKRVLVGVVSEDLLEAAVAKVDVMTRFQSSFMVGALDTGHLVFFLAWTGALLFATVRLLETRRWS</sequence>
<organism evidence="2 3">
    <name type="scientific">Engelhardtia mirabilis</name>
    <dbReference type="NCBI Taxonomy" id="2528011"/>
    <lineage>
        <taxon>Bacteria</taxon>
        <taxon>Pseudomonadati</taxon>
        <taxon>Planctomycetota</taxon>
        <taxon>Planctomycetia</taxon>
        <taxon>Planctomycetia incertae sedis</taxon>
        <taxon>Engelhardtia</taxon>
    </lineage>
</organism>
<feature type="transmembrane region" description="Helical" evidence="1">
    <location>
        <begin position="97"/>
        <end position="118"/>
    </location>
</feature>
<feature type="transmembrane region" description="Helical" evidence="1">
    <location>
        <begin position="225"/>
        <end position="243"/>
    </location>
</feature>
<dbReference type="Proteomes" id="UP000316921">
    <property type="component" value="Chromosome"/>
</dbReference>
<dbReference type="EMBL" id="CP036287">
    <property type="protein sequence ID" value="QDU67216.1"/>
    <property type="molecule type" value="Genomic_DNA"/>
</dbReference>
<keyword evidence="1" id="KW-0812">Transmembrane</keyword>
<dbReference type="RefSeq" id="WP_145065194.1">
    <property type="nucleotide sequence ID" value="NZ_CP036287.1"/>
</dbReference>
<dbReference type="PANTHER" id="PTHR43471">
    <property type="entry name" value="ABC TRANSPORTER PERMEASE"/>
    <property type="match status" value="1"/>
</dbReference>
<dbReference type="GO" id="GO:0140359">
    <property type="term" value="F:ABC-type transporter activity"/>
    <property type="evidence" value="ECO:0007669"/>
    <property type="project" value="InterPro"/>
</dbReference>
<accession>A0A518BJR6</accession>